<dbReference type="RefSeq" id="WP_126759301.1">
    <property type="nucleotide sequence ID" value="NZ_PIPZ01000001.1"/>
</dbReference>
<accession>A0A432YL73</accession>
<dbReference type="OrthoDB" id="160990at2"/>
<organism evidence="1 2">
    <name type="scientific">Pseudidiomarina marina</name>
    <dbReference type="NCBI Taxonomy" id="502366"/>
    <lineage>
        <taxon>Bacteria</taxon>
        <taxon>Pseudomonadati</taxon>
        <taxon>Pseudomonadota</taxon>
        <taxon>Gammaproteobacteria</taxon>
        <taxon>Alteromonadales</taxon>
        <taxon>Idiomarinaceae</taxon>
        <taxon>Pseudidiomarina</taxon>
    </lineage>
</organism>
<reference evidence="2" key="1">
    <citation type="journal article" date="2018" name="Front. Microbiol.">
        <title>Genome-Based Analysis Reveals the Taxonomy and Diversity of the Family Idiomarinaceae.</title>
        <authorList>
            <person name="Liu Y."/>
            <person name="Lai Q."/>
            <person name="Shao Z."/>
        </authorList>
    </citation>
    <scope>NUCLEOTIDE SEQUENCE [LARGE SCALE GENOMIC DNA]</scope>
    <source>
        <strain evidence="2">PIM1</strain>
    </source>
</reference>
<evidence type="ECO:0000313" key="1">
    <source>
        <dbReference type="EMBL" id="RUO61686.1"/>
    </source>
</evidence>
<dbReference type="PANTHER" id="PTHR38471:SF2">
    <property type="entry name" value="FOUR HELIX BUNDLE PROTEIN"/>
    <property type="match status" value="1"/>
</dbReference>
<sequence>MFKDLKVYNSAMDLCVSVYKITDSFPGHELFGLVSQMRRAVVSVSSNIAEGAGRGSYREQIRFYYIARGSLAELETQLEISFRLGYVEYRLHTETRLVYRLLNGLINSTKKMMLVDSA</sequence>
<dbReference type="PANTHER" id="PTHR38471">
    <property type="entry name" value="FOUR HELIX BUNDLE PROTEIN"/>
    <property type="match status" value="1"/>
</dbReference>
<dbReference type="Gene3D" id="1.20.1440.60">
    <property type="entry name" value="23S rRNA-intervening sequence"/>
    <property type="match status" value="1"/>
</dbReference>
<keyword evidence="2" id="KW-1185">Reference proteome</keyword>
<gene>
    <name evidence="1" type="ORF">CWI76_05455</name>
</gene>
<dbReference type="EMBL" id="PIPZ01000001">
    <property type="protein sequence ID" value="RUO61686.1"/>
    <property type="molecule type" value="Genomic_DNA"/>
</dbReference>
<dbReference type="NCBIfam" id="TIGR02436">
    <property type="entry name" value="four helix bundle protein"/>
    <property type="match status" value="1"/>
</dbReference>
<comment type="caution">
    <text evidence="1">The sequence shown here is derived from an EMBL/GenBank/DDBJ whole genome shotgun (WGS) entry which is preliminary data.</text>
</comment>
<name>A0A432YL73_9GAMM</name>
<dbReference type="CDD" id="cd16377">
    <property type="entry name" value="23S_rRNA_IVP_like"/>
    <property type="match status" value="1"/>
</dbReference>
<proteinExistence type="predicted"/>
<dbReference type="AlphaFoldDB" id="A0A432YL73"/>
<dbReference type="InterPro" id="IPR036583">
    <property type="entry name" value="23S_rRNA_IVS_sf"/>
</dbReference>
<dbReference type="Proteomes" id="UP000288127">
    <property type="component" value="Unassembled WGS sequence"/>
</dbReference>
<protein>
    <submittedName>
        <fullName evidence="1">Four helix bundle protein</fullName>
    </submittedName>
</protein>
<dbReference type="Pfam" id="PF05635">
    <property type="entry name" value="23S_rRNA_IVP"/>
    <property type="match status" value="1"/>
</dbReference>
<dbReference type="InterPro" id="IPR012657">
    <property type="entry name" value="23S_rRNA-intervening_sequence"/>
</dbReference>
<evidence type="ECO:0000313" key="2">
    <source>
        <dbReference type="Proteomes" id="UP000288127"/>
    </source>
</evidence>
<dbReference type="SUPFAM" id="SSF158446">
    <property type="entry name" value="IVS-encoded protein-like"/>
    <property type="match status" value="1"/>
</dbReference>